<dbReference type="PATRIC" id="fig|1045858.4.peg.1513"/>
<organism evidence="1 2">
    <name type="scientific">Brachyspira intermedia (strain ATCC 51140 / PWS/A)</name>
    <name type="common">Serpulina intermedia</name>
    <dbReference type="NCBI Taxonomy" id="1045858"/>
    <lineage>
        <taxon>Bacteria</taxon>
        <taxon>Pseudomonadati</taxon>
        <taxon>Spirochaetota</taxon>
        <taxon>Spirochaetia</taxon>
        <taxon>Brachyspirales</taxon>
        <taxon>Brachyspiraceae</taxon>
        <taxon>Brachyspira</taxon>
    </lineage>
</organism>
<protein>
    <submittedName>
        <fullName evidence="1">Uncharacterized protein</fullName>
    </submittedName>
</protein>
<dbReference type="Proteomes" id="UP000008522">
    <property type="component" value="Chromosome"/>
</dbReference>
<dbReference type="EMBL" id="CP002874">
    <property type="protein sequence ID" value="AEM22133.1"/>
    <property type="molecule type" value="Genomic_DNA"/>
</dbReference>
<dbReference type="KEGG" id="bip:Bint_1514"/>
<reference evidence="1 2" key="1">
    <citation type="journal article" date="2011" name="BMC Genomics">
        <title>Complete genome sequence of Brachyspira intermedia reveals unique genomic features in Brachyspira species and phage-mediated horizontal gene transfer.</title>
        <authorList>
            <person name="Hafstrom T."/>
            <person name="Jansson D.S."/>
            <person name="Segerman B."/>
        </authorList>
    </citation>
    <scope>NUCLEOTIDE SEQUENCE [LARGE SCALE GENOMIC DNA]</scope>
    <source>
        <strain evidence="2">ATCC 51140 / PWS/A</strain>
    </source>
</reference>
<evidence type="ECO:0000313" key="2">
    <source>
        <dbReference type="Proteomes" id="UP000008522"/>
    </source>
</evidence>
<proteinExistence type="predicted"/>
<dbReference type="RefSeq" id="WP_014487959.1">
    <property type="nucleotide sequence ID" value="NC_017243.1"/>
</dbReference>
<dbReference type="AlphaFoldDB" id="G0EQN2"/>
<accession>G0EQN2</accession>
<name>G0EQN2_BRAIP</name>
<keyword evidence="2" id="KW-1185">Reference proteome</keyword>
<sequence>MLLQICSDYSSLPNIENMTIEQIKFFYNPLISSLIETQKEISKLKK</sequence>
<evidence type="ECO:0000313" key="1">
    <source>
        <dbReference type="EMBL" id="AEM22133.1"/>
    </source>
</evidence>
<gene>
    <name evidence="1" type="ordered locus">Bint_1514</name>
</gene>
<dbReference type="HOGENOM" id="CLU_3180955_0_0_12"/>
<dbReference type="GeneID" id="44971462"/>